<dbReference type="SUPFAM" id="SSF53850">
    <property type="entry name" value="Periplasmic binding protein-like II"/>
    <property type="match status" value="1"/>
</dbReference>
<evidence type="ECO:0000256" key="5">
    <source>
        <dbReference type="ARBA" id="ARBA00022764"/>
    </source>
</evidence>
<proteinExistence type="inferred from homology"/>
<evidence type="ECO:0000313" key="7">
    <source>
        <dbReference type="EMBL" id="MFD1910922.1"/>
    </source>
</evidence>
<comment type="caution">
    <text evidence="7">The sequence shown here is derived from an EMBL/GenBank/DDBJ whole genome shotgun (WGS) entry which is preliminary data.</text>
</comment>
<dbReference type="PIRSF" id="PIRSF006470">
    <property type="entry name" value="DctB"/>
    <property type="match status" value="1"/>
</dbReference>
<dbReference type="InterPro" id="IPR038404">
    <property type="entry name" value="TRAP_DctP_sf"/>
</dbReference>
<dbReference type="EMBL" id="JBHUGH010000001">
    <property type="protein sequence ID" value="MFD1910922.1"/>
    <property type="molecule type" value="Genomic_DNA"/>
</dbReference>
<sequence length="329" mass="35746">MTFKTASAALATAITLIAGSASAETFRIATNAPDTAGPGLLLQEFADAVAERTEGRVSFEIFANGVLGDQTEYFQQLQSGVVDLGLVNSATLENILPAIGVINLPYMFRTKEEYGEVMSDPELTELLFQGAEQQNFLPLGFLSNGFRSLYTTRPVTSIEDLRGMKIRTMSSNTYIEMLTLFGAAPTPMAFGDVYPALQQGVIDGAEGTLSTLYDLNFGQAAKYGINTEQTRLTDFVVTSVDFRNAISAEDYEIVREEFGNISQKSLDVIDEAFAASAQRAVGEFGVTITDIDKTAFIEAVQPMYAAAAQDDAKRTVIEKIFAMTDRELQ</sequence>
<dbReference type="Gene3D" id="3.40.190.170">
    <property type="entry name" value="Bacterial extracellular solute-binding protein, family 7"/>
    <property type="match status" value="1"/>
</dbReference>
<dbReference type="InterPro" id="IPR018389">
    <property type="entry name" value="DctP_fam"/>
</dbReference>
<dbReference type="PANTHER" id="PTHR33376:SF7">
    <property type="entry name" value="C4-DICARBOXYLATE-BINDING PROTEIN DCTB"/>
    <property type="match status" value="1"/>
</dbReference>
<keyword evidence="3" id="KW-0813">Transport</keyword>
<evidence type="ECO:0000256" key="3">
    <source>
        <dbReference type="ARBA" id="ARBA00022448"/>
    </source>
</evidence>
<reference evidence="8" key="1">
    <citation type="journal article" date="2019" name="Int. J. Syst. Evol. Microbiol.">
        <title>The Global Catalogue of Microorganisms (GCM) 10K type strain sequencing project: providing services to taxonomists for standard genome sequencing and annotation.</title>
        <authorList>
            <consortium name="The Broad Institute Genomics Platform"/>
            <consortium name="The Broad Institute Genome Sequencing Center for Infectious Disease"/>
            <person name="Wu L."/>
            <person name="Ma J."/>
        </authorList>
    </citation>
    <scope>NUCLEOTIDE SEQUENCE [LARGE SCALE GENOMIC DNA]</scope>
    <source>
        <strain evidence="8">CGMCC 4.7242</strain>
    </source>
</reference>
<dbReference type="Pfam" id="PF03480">
    <property type="entry name" value="DctP"/>
    <property type="match status" value="1"/>
</dbReference>
<evidence type="ECO:0000256" key="1">
    <source>
        <dbReference type="ARBA" id="ARBA00004418"/>
    </source>
</evidence>
<dbReference type="RefSeq" id="WP_390258937.1">
    <property type="nucleotide sequence ID" value="NZ_JBHUGH010000001.1"/>
</dbReference>
<keyword evidence="8" id="KW-1185">Reference proteome</keyword>
<feature type="signal peptide" evidence="6">
    <location>
        <begin position="1"/>
        <end position="23"/>
    </location>
</feature>
<evidence type="ECO:0000313" key="8">
    <source>
        <dbReference type="Proteomes" id="UP001597353"/>
    </source>
</evidence>
<protein>
    <submittedName>
        <fullName evidence="7">TRAP transporter substrate-binding protein DctP</fullName>
    </submittedName>
</protein>
<keyword evidence="5" id="KW-0574">Periplasm</keyword>
<dbReference type="InterPro" id="IPR004682">
    <property type="entry name" value="TRAP_DctP"/>
</dbReference>
<dbReference type="NCBIfam" id="NF037995">
    <property type="entry name" value="TRAP_S1"/>
    <property type="match status" value="1"/>
</dbReference>
<evidence type="ECO:0000256" key="2">
    <source>
        <dbReference type="ARBA" id="ARBA00009023"/>
    </source>
</evidence>
<name>A0ABW4S017_9RHOB</name>
<organism evidence="7 8">
    <name type="scientific">Halodurantibacterium flavum</name>
    <dbReference type="NCBI Taxonomy" id="1382802"/>
    <lineage>
        <taxon>Bacteria</taxon>
        <taxon>Pseudomonadati</taxon>
        <taxon>Pseudomonadota</taxon>
        <taxon>Alphaproteobacteria</taxon>
        <taxon>Rhodobacterales</taxon>
        <taxon>Paracoccaceae</taxon>
        <taxon>Halodurantibacterium</taxon>
    </lineage>
</organism>
<comment type="similarity">
    <text evidence="2">Belongs to the bacterial solute-binding protein 7 family.</text>
</comment>
<accession>A0ABW4S017</accession>
<keyword evidence="4 6" id="KW-0732">Signal</keyword>
<evidence type="ECO:0000256" key="4">
    <source>
        <dbReference type="ARBA" id="ARBA00022729"/>
    </source>
</evidence>
<dbReference type="PANTHER" id="PTHR33376">
    <property type="match status" value="1"/>
</dbReference>
<comment type="subcellular location">
    <subcellularLocation>
        <location evidence="1">Periplasm</location>
    </subcellularLocation>
</comment>
<feature type="chain" id="PRO_5046008313" evidence="6">
    <location>
        <begin position="24"/>
        <end position="329"/>
    </location>
</feature>
<dbReference type="Proteomes" id="UP001597353">
    <property type="component" value="Unassembled WGS sequence"/>
</dbReference>
<gene>
    <name evidence="7" type="primary">dctP</name>
    <name evidence="7" type="ORF">ACFSGJ_01675</name>
</gene>
<evidence type="ECO:0000256" key="6">
    <source>
        <dbReference type="SAM" id="SignalP"/>
    </source>
</evidence>